<keyword evidence="7" id="KW-0808">Transferase</keyword>
<protein>
    <recommendedName>
        <fullName evidence="6">Porphobilinogen deaminase</fullName>
        <ecNumber evidence="5">2.5.1.61</ecNumber>
    </recommendedName>
    <alternativeName>
        <fullName evidence="11">Hydroxymethylbilane synthase</fullName>
    </alternativeName>
    <alternativeName>
        <fullName evidence="10">Pre-uroporphyrinogen synthase</fullName>
    </alternativeName>
</protein>
<dbReference type="FunFam" id="3.40.190.10:FF:000005">
    <property type="entry name" value="Porphobilinogen deaminase"/>
    <property type="match status" value="1"/>
</dbReference>
<evidence type="ECO:0000256" key="5">
    <source>
        <dbReference type="ARBA" id="ARBA00012655"/>
    </source>
</evidence>
<evidence type="ECO:0000256" key="6">
    <source>
        <dbReference type="ARBA" id="ARBA00016519"/>
    </source>
</evidence>
<comment type="similarity">
    <text evidence="4">Belongs to the HMBS family.</text>
</comment>
<accession>A0A1Y1UDB0</accession>
<comment type="caution">
    <text evidence="16">The sequence shown here is derived from an EMBL/GenBank/DDBJ whole genome shotgun (WGS) entry which is preliminary data.</text>
</comment>
<dbReference type="PRINTS" id="PR00151">
    <property type="entry name" value="PORPHBDMNASE"/>
</dbReference>
<dbReference type="NCBIfam" id="TIGR00212">
    <property type="entry name" value="hemC"/>
    <property type="match status" value="1"/>
</dbReference>
<evidence type="ECO:0000256" key="10">
    <source>
        <dbReference type="ARBA" id="ARBA00030685"/>
    </source>
</evidence>
<evidence type="ECO:0000259" key="15">
    <source>
        <dbReference type="Pfam" id="PF03900"/>
    </source>
</evidence>
<dbReference type="InterPro" id="IPR000860">
    <property type="entry name" value="HemC"/>
</dbReference>
<evidence type="ECO:0000256" key="13">
    <source>
        <dbReference type="SAM" id="MobiDB-lite"/>
    </source>
</evidence>
<comment type="catalytic activity">
    <reaction evidence="12">
        <text>4 porphobilinogen + H2O = hydroxymethylbilane + 4 NH4(+)</text>
        <dbReference type="Rhea" id="RHEA:13185"/>
        <dbReference type="ChEBI" id="CHEBI:15377"/>
        <dbReference type="ChEBI" id="CHEBI:28938"/>
        <dbReference type="ChEBI" id="CHEBI:57845"/>
        <dbReference type="ChEBI" id="CHEBI:58126"/>
        <dbReference type="EC" id="2.5.1.61"/>
    </reaction>
</comment>
<keyword evidence="8" id="KW-0350">Heme biosynthesis</keyword>
<evidence type="ECO:0000256" key="7">
    <source>
        <dbReference type="ARBA" id="ARBA00022679"/>
    </source>
</evidence>
<proteinExistence type="inferred from homology"/>
<comment type="function">
    <text evidence="2">Tetrapolymerization of the monopyrrole PBG into the hydroxymethylbilane pre-uroporphyrinogen in several discrete steps.</text>
</comment>
<reference evidence="16 17" key="1">
    <citation type="submission" date="2017-03" db="EMBL/GenBank/DDBJ databases">
        <title>Widespread Adenine N6-methylation of Active Genes in Fungi.</title>
        <authorList>
            <consortium name="DOE Joint Genome Institute"/>
            <person name="Mondo S.J."/>
            <person name="Dannebaum R.O."/>
            <person name="Kuo R.C."/>
            <person name="Louie K.B."/>
            <person name="Bewick A.J."/>
            <person name="Labutti K."/>
            <person name="Haridas S."/>
            <person name="Kuo A."/>
            <person name="Salamov A."/>
            <person name="Ahrendt S.R."/>
            <person name="Lau R."/>
            <person name="Bowen B.P."/>
            <person name="Lipzen A."/>
            <person name="Sullivan W."/>
            <person name="Andreopoulos W.B."/>
            <person name="Clum A."/>
            <person name="Lindquist E."/>
            <person name="Daum C."/>
            <person name="Northen T.R."/>
            <person name="Ramamoorthy G."/>
            <person name="Schmitz R.J."/>
            <person name="Gryganskyi A."/>
            <person name="Culley D."/>
            <person name="Magnuson J."/>
            <person name="James T.Y."/>
            <person name="O'Malley M.A."/>
            <person name="Stajich J.E."/>
            <person name="Spatafora J.W."/>
            <person name="Visel A."/>
            <person name="Grigoriev I.V."/>
        </authorList>
    </citation>
    <scope>NUCLEOTIDE SEQUENCE [LARGE SCALE GENOMIC DNA]</scope>
    <source>
        <strain evidence="16 17">NRRL Y-17943</strain>
    </source>
</reference>
<dbReference type="Gene3D" id="3.40.190.10">
    <property type="entry name" value="Periplasmic binding protein-like II"/>
    <property type="match status" value="2"/>
</dbReference>
<dbReference type="RefSeq" id="XP_021870131.1">
    <property type="nucleotide sequence ID" value="XM_022012978.1"/>
</dbReference>
<dbReference type="Pfam" id="PF03900">
    <property type="entry name" value="Porphobil_deamC"/>
    <property type="match status" value="1"/>
</dbReference>
<dbReference type="InterPro" id="IPR022417">
    <property type="entry name" value="Porphobilin_deaminase_N"/>
</dbReference>
<keyword evidence="17" id="KW-1185">Reference proteome</keyword>
<feature type="domain" description="Porphobilinogen deaminase N-terminal" evidence="14">
    <location>
        <begin position="90"/>
        <end position="308"/>
    </location>
</feature>
<feature type="region of interest" description="Disordered" evidence="13">
    <location>
        <begin position="480"/>
        <end position="527"/>
    </location>
</feature>
<feature type="domain" description="Porphobilinogen deaminase C-terminal" evidence="15">
    <location>
        <begin position="322"/>
        <end position="348"/>
    </location>
</feature>
<comment type="cofactor">
    <cofactor evidence="1">
        <name>dipyrromethane</name>
        <dbReference type="ChEBI" id="CHEBI:60342"/>
    </cofactor>
</comment>
<feature type="compositionally biased region" description="Basic and acidic residues" evidence="13">
    <location>
        <begin position="480"/>
        <end position="508"/>
    </location>
</feature>
<dbReference type="SUPFAM" id="SSF54782">
    <property type="entry name" value="Porphobilinogen deaminase (hydroxymethylbilane synthase), C-terminal domain"/>
    <property type="match status" value="1"/>
</dbReference>
<comment type="pathway">
    <text evidence="3">Porphyrin-containing compound metabolism; protoporphyrin-IX biosynthesis; coproporphyrinogen-III from 5-aminolevulinate: step 2/4.</text>
</comment>
<feature type="region of interest" description="Disordered" evidence="13">
    <location>
        <begin position="1"/>
        <end position="58"/>
    </location>
</feature>
<keyword evidence="9" id="KW-0627">Porphyrin biosynthesis</keyword>
<evidence type="ECO:0000256" key="12">
    <source>
        <dbReference type="ARBA" id="ARBA00048169"/>
    </source>
</evidence>
<name>A0A1Y1UDB0_9TREE</name>
<dbReference type="AlphaFoldDB" id="A0A1Y1UDB0"/>
<evidence type="ECO:0000256" key="9">
    <source>
        <dbReference type="ARBA" id="ARBA00023244"/>
    </source>
</evidence>
<dbReference type="PANTHER" id="PTHR11557:SF0">
    <property type="entry name" value="PORPHOBILINOGEN DEAMINASE"/>
    <property type="match status" value="1"/>
</dbReference>
<dbReference type="FunCoup" id="A0A1Y1UDB0">
    <property type="interactions" value="385"/>
</dbReference>
<evidence type="ECO:0000256" key="1">
    <source>
        <dbReference type="ARBA" id="ARBA00001916"/>
    </source>
</evidence>
<evidence type="ECO:0000256" key="2">
    <source>
        <dbReference type="ARBA" id="ARBA00002869"/>
    </source>
</evidence>
<dbReference type="EMBL" id="NBSH01000009">
    <property type="protein sequence ID" value="ORX36002.1"/>
    <property type="molecule type" value="Genomic_DNA"/>
</dbReference>
<dbReference type="OrthoDB" id="564646at2759"/>
<dbReference type="STRING" id="4999.A0A1Y1UDB0"/>
<feature type="compositionally biased region" description="Low complexity" evidence="13">
    <location>
        <begin position="509"/>
        <end position="519"/>
    </location>
</feature>
<dbReference type="InterPro" id="IPR036803">
    <property type="entry name" value="Porphobilinogen_deaminase_C_sf"/>
</dbReference>
<dbReference type="GO" id="GO:0006783">
    <property type="term" value="P:heme biosynthetic process"/>
    <property type="evidence" value="ECO:0007669"/>
    <property type="project" value="UniProtKB-KW"/>
</dbReference>
<evidence type="ECO:0000256" key="8">
    <source>
        <dbReference type="ARBA" id="ARBA00023133"/>
    </source>
</evidence>
<gene>
    <name evidence="16" type="ORF">BD324DRAFT_517395</name>
</gene>
<evidence type="ECO:0000259" key="14">
    <source>
        <dbReference type="Pfam" id="PF01379"/>
    </source>
</evidence>
<dbReference type="GO" id="GO:0004418">
    <property type="term" value="F:hydroxymethylbilane synthase activity"/>
    <property type="evidence" value="ECO:0007669"/>
    <property type="project" value="UniProtKB-EC"/>
</dbReference>
<evidence type="ECO:0000313" key="16">
    <source>
        <dbReference type="EMBL" id="ORX36002.1"/>
    </source>
</evidence>
<dbReference type="GeneID" id="33554786"/>
<dbReference type="Gene3D" id="3.30.160.40">
    <property type="entry name" value="Porphobilinogen deaminase, C-terminal domain"/>
    <property type="match status" value="1"/>
</dbReference>
<dbReference type="InterPro" id="IPR022418">
    <property type="entry name" value="Porphobilinogen_deaminase_C"/>
</dbReference>
<dbReference type="SUPFAM" id="SSF53850">
    <property type="entry name" value="Periplasmic binding protein-like II"/>
    <property type="match status" value="1"/>
</dbReference>
<dbReference type="EC" id="2.5.1.61" evidence="5"/>
<evidence type="ECO:0000256" key="3">
    <source>
        <dbReference type="ARBA" id="ARBA00004735"/>
    </source>
</evidence>
<evidence type="ECO:0000313" key="17">
    <source>
        <dbReference type="Proteomes" id="UP000193218"/>
    </source>
</evidence>
<dbReference type="InParanoid" id="A0A1Y1UDB0"/>
<dbReference type="PANTHER" id="PTHR11557">
    <property type="entry name" value="PORPHOBILINOGEN DEAMINASE"/>
    <property type="match status" value="1"/>
</dbReference>
<dbReference type="FunFam" id="3.40.190.10:FF:000086">
    <property type="entry name" value="Probable porphobilinogen deaminase"/>
    <property type="match status" value="1"/>
</dbReference>
<evidence type="ECO:0000256" key="11">
    <source>
        <dbReference type="ARBA" id="ARBA00033064"/>
    </source>
</evidence>
<feature type="compositionally biased region" description="Polar residues" evidence="13">
    <location>
        <begin position="1"/>
        <end position="33"/>
    </location>
</feature>
<dbReference type="Proteomes" id="UP000193218">
    <property type="component" value="Unassembled WGS sequence"/>
</dbReference>
<evidence type="ECO:0000256" key="4">
    <source>
        <dbReference type="ARBA" id="ARBA00005638"/>
    </source>
</evidence>
<dbReference type="GO" id="GO:0005737">
    <property type="term" value="C:cytoplasm"/>
    <property type="evidence" value="ECO:0007669"/>
    <property type="project" value="TreeGrafter"/>
</dbReference>
<organism evidence="16 17">
    <name type="scientific">Kockovaella imperatae</name>
    <dbReference type="NCBI Taxonomy" id="4999"/>
    <lineage>
        <taxon>Eukaryota</taxon>
        <taxon>Fungi</taxon>
        <taxon>Dikarya</taxon>
        <taxon>Basidiomycota</taxon>
        <taxon>Agaricomycotina</taxon>
        <taxon>Tremellomycetes</taxon>
        <taxon>Tremellales</taxon>
        <taxon>Cuniculitremaceae</taxon>
        <taxon>Kockovaella</taxon>
    </lineage>
</organism>
<dbReference type="Pfam" id="PF01379">
    <property type="entry name" value="Porphobil_deam"/>
    <property type="match status" value="1"/>
</dbReference>
<sequence>MQQTCPHSTNPTSYSRSPVPSKMSTNHASTSKSALDASREAESLFVPPAPASRTDSSSEEYAYMNATGSRILSSTFFELEPTLRPPTTFILGTRKSELALTQTQLVADALSAYHVSNHFRVEWMKTLGDRNQQTPLHLLTPYSQQQPAKSLWTDELEAKLGSGHFDILVHSLKDVPTTLKEGCEIACIPEREDPGDALVVRTGLIYQTLDDLPDGSIIGTGSVRRVAQLKRAYPKLKFEDMRGNLNTRLAKLDAPDSKYVALILAIAGLARINCGHRITNPIRSPALFHAVGQGALGVEIRTGDGRVRETMRGVGHWQTEWRCAAERACLRVLEGGCSVPVGVESTLEELDPEQAQGDLAGETFSPLEPDSPMLWFSGIVESSHRLPSSLPSTPGIATPTGEAYPVNRVLPPLRKRAAKLSLSTCVTSLDGSSQVVHSPEPVVVRNYQEAERFGELCAKKIKQLGGKEILDEVTRIRRERERKDLERAIEKSREQAGGTKQKDGDEHQGLQGLLQSLNGPERSEGFQ</sequence>